<dbReference type="GeneID" id="113055695"/>
<dbReference type="InterPro" id="IPR022557">
    <property type="entry name" value="SARA-like_C"/>
</dbReference>
<dbReference type="GO" id="GO:0016197">
    <property type="term" value="P:endosomal transport"/>
    <property type="evidence" value="ECO:0007669"/>
    <property type="project" value="TreeGrafter"/>
</dbReference>
<gene>
    <name evidence="4" type="primary">LOC113055695</name>
</gene>
<dbReference type="PANTHER" id="PTHR46319:SF4">
    <property type="entry name" value="ZINC FINGER FYVE DOMAIN-CONTAINING PROTEIN 9"/>
    <property type="match status" value="1"/>
</dbReference>
<evidence type="ECO:0000313" key="4">
    <source>
        <dbReference type="RefSeq" id="XP_026077872.1"/>
    </source>
</evidence>
<protein>
    <submittedName>
        <fullName evidence="4">Zinc finger FYVE domain-containing protein 9-like</fullName>
    </submittedName>
</protein>
<evidence type="ECO:0000259" key="2">
    <source>
        <dbReference type="SMART" id="SM01421"/>
    </source>
</evidence>
<dbReference type="OrthoDB" id="5872154at2759"/>
<dbReference type="Proteomes" id="UP000515129">
    <property type="component" value="Chromosome 36"/>
</dbReference>
<dbReference type="AlphaFoldDB" id="A0A6P6L2L7"/>
<dbReference type="SMART" id="SM01421">
    <property type="entry name" value="DUF3480"/>
    <property type="match status" value="1"/>
</dbReference>
<evidence type="ECO:0000313" key="3">
    <source>
        <dbReference type="Proteomes" id="UP000515129"/>
    </source>
</evidence>
<dbReference type="RefSeq" id="XP_026077872.1">
    <property type="nucleotide sequence ID" value="XM_026222087.1"/>
</dbReference>
<dbReference type="Pfam" id="PF11979">
    <property type="entry name" value="SARA_C"/>
    <property type="match status" value="1"/>
</dbReference>
<keyword evidence="3" id="KW-1185">Reference proteome</keyword>
<feature type="domain" description="Smad anchor for receptor activation-like C-terminal" evidence="2">
    <location>
        <begin position="62"/>
        <end position="156"/>
    </location>
</feature>
<name>A0A6P6L2L7_CARAU</name>
<dbReference type="PANTHER" id="PTHR46319">
    <property type="entry name" value="ZINC FINGER FYVE DOMAIN-CONTAINING PROTEIN"/>
    <property type="match status" value="1"/>
</dbReference>
<proteinExistence type="predicted"/>
<accession>A0A6P6L2L7</accession>
<reference evidence="4" key="1">
    <citation type="submission" date="2025-08" db="UniProtKB">
        <authorList>
            <consortium name="RefSeq"/>
        </authorList>
    </citation>
    <scope>IDENTIFICATION</scope>
    <source>
        <strain evidence="4">Wakin</strain>
        <tissue evidence="4">Muscle</tissue>
    </source>
</reference>
<dbReference type="KEGG" id="caua:113055695"/>
<organism evidence="3 4">
    <name type="scientific">Carassius auratus</name>
    <name type="common">Goldfish</name>
    <dbReference type="NCBI Taxonomy" id="7957"/>
    <lineage>
        <taxon>Eukaryota</taxon>
        <taxon>Metazoa</taxon>
        <taxon>Chordata</taxon>
        <taxon>Craniata</taxon>
        <taxon>Vertebrata</taxon>
        <taxon>Euteleostomi</taxon>
        <taxon>Actinopterygii</taxon>
        <taxon>Neopterygii</taxon>
        <taxon>Teleostei</taxon>
        <taxon>Ostariophysi</taxon>
        <taxon>Cypriniformes</taxon>
        <taxon>Cyprinidae</taxon>
        <taxon>Cyprininae</taxon>
        <taxon>Carassius</taxon>
    </lineage>
</organism>
<evidence type="ECO:0000256" key="1">
    <source>
        <dbReference type="SAM" id="MobiDB-lite"/>
    </source>
</evidence>
<sequence>MSKGMHAVGQPEVVILLQCFPEEKRFPTDIFNHVIQIYWDAQTVCGGPAVTWASPPVRAPHAPWARAFPLRLMLHLGAEYRFYPCPLFGVHFREPLFGPVIIMRLSVDFRFYRYTLPRVPGLVVDLEARSTCIRIPKTHHPEDIPSKDALPGPTSH</sequence>
<dbReference type="GO" id="GO:0031901">
    <property type="term" value="C:early endosome membrane"/>
    <property type="evidence" value="ECO:0007669"/>
    <property type="project" value="TreeGrafter"/>
</dbReference>
<feature type="region of interest" description="Disordered" evidence="1">
    <location>
        <begin position="137"/>
        <end position="156"/>
    </location>
</feature>